<feature type="transmembrane region" description="Helical" evidence="5">
    <location>
        <begin position="14"/>
        <end position="34"/>
    </location>
</feature>
<dbReference type="AlphaFoldDB" id="H1RZB9"/>
<evidence type="ECO:0000256" key="3">
    <source>
        <dbReference type="ARBA" id="ARBA00022989"/>
    </source>
</evidence>
<protein>
    <recommendedName>
        <fullName evidence="8">Isoprenylcysteine carboxyl methyltransferase</fullName>
    </recommendedName>
</protein>
<comment type="caution">
    <text evidence="6">The sequence shown here is derived from an EMBL/GenBank/DDBJ whole genome shotgun (WGS) entry which is preliminary data.</text>
</comment>
<reference evidence="6 7" key="1">
    <citation type="journal article" date="2012" name="J. Bacteriol.">
        <title>De Novo Genome Project of Cupriavidus basilensis OR16.</title>
        <authorList>
            <person name="Cserhati M."/>
            <person name="Kriszt B."/>
            <person name="Szoboszlay S."/>
            <person name="Toth A."/>
            <person name="Szabo I."/>
            <person name="Tancsics A."/>
            <person name="Nagy I."/>
            <person name="Horvath B."/>
            <person name="Nagy I."/>
            <person name="Kukolya J."/>
        </authorList>
    </citation>
    <scope>NUCLEOTIDE SEQUENCE [LARGE SCALE GENOMIC DNA]</scope>
    <source>
        <strain evidence="6 7">OR16</strain>
    </source>
</reference>
<name>H1RZB9_9BURK</name>
<evidence type="ECO:0000313" key="7">
    <source>
        <dbReference type="Proteomes" id="UP000005808"/>
    </source>
</evidence>
<proteinExistence type="predicted"/>
<dbReference type="Pfam" id="PF04140">
    <property type="entry name" value="ICMT"/>
    <property type="match status" value="1"/>
</dbReference>
<feature type="transmembrane region" description="Helical" evidence="5">
    <location>
        <begin position="294"/>
        <end position="317"/>
    </location>
</feature>
<evidence type="ECO:0000256" key="1">
    <source>
        <dbReference type="ARBA" id="ARBA00004141"/>
    </source>
</evidence>
<dbReference type="Gene3D" id="1.20.120.1630">
    <property type="match status" value="1"/>
</dbReference>
<dbReference type="EMBL" id="AHJE01000008">
    <property type="protein sequence ID" value="EHP44394.1"/>
    <property type="molecule type" value="Genomic_DNA"/>
</dbReference>
<gene>
    <name evidence="6" type="ORF">OR16_03262</name>
</gene>
<dbReference type="RefSeq" id="WP_006156477.1">
    <property type="nucleotide sequence ID" value="NZ_AHJE01000008.1"/>
</dbReference>
<feature type="transmembrane region" description="Helical" evidence="5">
    <location>
        <begin position="121"/>
        <end position="142"/>
    </location>
</feature>
<keyword evidence="2 5" id="KW-0812">Transmembrane</keyword>
<comment type="subcellular location">
    <subcellularLocation>
        <location evidence="1">Membrane</location>
        <topology evidence="1">Multi-pass membrane protein</topology>
    </subcellularLocation>
</comment>
<dbReference type="PATRIC" id="fig|1127483.3.peg.662"/>
<dbReference type="GO" id="GO:0004671">
    <property type="term" value="F:protein C-terminal S-isoprenylcysteine carboxyl O-methyltransferase activity"/>
    <property type="evidence" value="ECO:0007669"/>
    <property type="project" value="InterPro"/>
</dbReference>
<feature type="transmembrane region" description="Helical" evidence="5">
    <location>
        <begin position="253"/>
        <end position="274"/>
    </location>
</feature>
<feature type="transmembrane region" description="Helical" evidence="5">
    <location>
        <begin position="219"/>
        <end position="241"/>
    </location>
</feature>
<evidence type="ECO:0000256" key="2">
    <source>
        <dbReference type="ARBA" id="ARBA00022692"/>
    </source>
</evidence>
<keyword evidence="4 5" id="KW-0472">Membrane</keyword>
<dbReference type="GO" id="GO:0016020">
    <property type="term" value="C:membrane"/>
    <property type="evidence" value="ECO:0007669"/>
    <property type="project" value="UniProtKB-SubCell"/>
</dbReference>
<feature type="transmembrane region" description="Helical" evidence="5">
    <location>
        <begin position="46"/>
        <end position="66"/>
    </location>
</feature>
<dbReference type="InterPro" id="IPR007269">
    <property type="entry name" value="ICMT_MeTrfase"/>
</dbReference>
<feature type="transmembrane region" description="Helical" evidence="5">
    <location>
        <begin position="177"/>
        <end position="199"/>
    </location>
</feature>
<evidence type="ECO:0008006" key="8">
    <source>
        <dbReference type="Google" id="ProtNLM"/>
    </source>
</evidence>
<keyword evidence="3 5" id="KW-1133">Transmembrane helix</keyword>
<sequence>MTTPQDKALRPRSATHGAVATAGLAAFLLAVTIVRTDRPFGDNMVHSALFIVGVTAAAIFLLDLGWQKVHLRAATGLDFSRDNPSWHRSLAKFAGLLGSMGFVGLLYWLLPEYHAAFYERYFSMLAIVLPAWAALALPYFFFVDRKMARPLDGYWHMGKLVTLQWGKEDGKVAGQHLLAWLIKGFFLPLMFTYMCNDLARFVAADFALLTSFKAWFDLLYGFMYFIDVGLVVMGYLMALRITDTHVRSAEPSMLGWAMALACYEPFWSLIGRQYLHYETGLQWGAWLWNTPLLYGIWGSAILVLTAIYVWATVIFGARFSNLTHRGIITNGPYRWTKHPAYVAKNLSWWMISIPFMAHGSADETLRHCLLLLALNGIYAMRAMTEERHLSQDPDYVAYARWIDHNGMFRFLRVLPVLGNLRYGRRRRLSRAPDYPTNRYPTPTSVIRCEGCAGSASSLCRRCPMYTRR</sequence>
<dbReference type="Proteomes" id="UP000005808">
    <property type="component" value="Unassembled WGS sequence"/>
</dbReference>
<organism evidence="6 7">
    <name type="scientific">Cupriavidus basilensis OR16</name>
    <dbReference type="NCBI Taxonomy" id="1127483"/>
    <lineage>
        <taxon>Bacteria</taxon>
        <taxon>Pseudomonadati</taxon>
        <taxon>Pseudomonadota</taxon>
        <taxon>Betaproteobacteria</taxon>
        <taxon>Burkholderiales</taxon>
        <taxon>Burkholderiaceae</taxon>
        <taxon>Cupriavidus</taxon>
    </lineage>
</organism>
<dbReference type="OrthoDB" id="9809773at2"/>
<evidence type="ECO:0000256" key="4">
    <source>
        <dbReference type="ARBA" id="ARBA00023136"/>
    </source>
</evidence>
<accession>H1RZB9</accession>
<evidence type="ECO:0000313" key="6">
    <source>
        <dbReference type="EMBL" id="EHP44394.1"/>
    </source>
</evidence>
<evidence type="ECO:0000256" key="5">
    <source>
        <dbReference type="SAM" id="Phobius"/>
    </source>
</evidence>
<feature type="transmembrane region" description="Helical" evidence="5">
    <location>
        <begin position="90"/>
        <end position="109"/>
    </location>
</feature>